<dbReference type="SUPFAM" id="SSF69318">
    <property type="entry name" value="Integrin alpha N-terminal domain"/>
    <property type="match status" value="2"/>
</dbReference>
<sequence length="1023" mass="104306">MIKLLPIRFVRVGALLALAADFLPGAATAQPIVTSLTPARNAQAAASTNVTAGLSQALDARSTRALRVFSAQTGGKKAGVASLNGNSLVFNPTIDFKAGETVWATLDTAARTAGRVPLAAPQVWQFTAASGGTGVFSGGTVTTVSGNAALVMGDVDGDGDLDLLTGDLNRYTAHVGISLNDGTGTFEPAADLPSTSTVASTALGDLDGDGDLDLVTSGMDRATNSRSMYSVYLNNGNGSFAAPVAQYGGQAGAAITLVDLDGDSDLDLVHGTQAMLNDGRGTFAGALLNSPAISVMAAGDVDNDGDVDILGITNTTSLSVRLNNGRGTFTSGSSSPYAGPGPWKMRTADVDGDGDLDVVTSNLSLSGNYSITILLNNGSGGFGNLRTLPGGADFVLSNLDADGDIDLLVLNRATMVAETWRNDGLGVFSKTADTALGTLAPELLAAADVDDDGDVDLIAGSGDVYVLRNGGNAPAPYAVTVVAPAANRPAARNAAVSVTFSTAMGGAVASGGAVRAFSAQAGGRKAGTAAATASTLAFAPATPFKPGEVVDATVSKTARSAAGLPLAQPYVWQFTAAVSGGTGRFNSGPVLSAGLGGVEPVYSTLADIDGDQDLDLVTSYSSSPNVPVGVRLNNGTGGFGASAPLLGTLVCGDFFNMADVDNDGDLDFVGFTVNGATTALTSNFVWLNNGQGQFTALSTLPHPVSSSFRNHGALGDIDGDGDLDMVDGYVRFNDGRGNFYGAAYVPNFANAFQHALADLDGDGDLDWVIYYNSINFGTTWYRNDGTGTFSNETVLNPRGRNDAIFARDLDGDGDVDLLESERNRGIHALFNNGQGVFSSGPFYVTTAGDFATSAVGDVDGDGDLDVIQQNLLARELLLNDGQGGFSPGAALPSGNGSLIRGSQPAMGDVDGDGDLDFIDTGLSATLWTVQFNANATASRGPQAEPTFQAWPNPVPRGAAIQIKIPQAATAVLTVRTLLGQTVSTQTLSGADARLDTGALAPGVYALTLQRPNLLPSTQRITIE</sequence>
<gene>
    <name evidence="4" type="ORF">MTP16_21855</name>
</gene>
<evidence type="ECO:0000259" key="3">
    <source>
        <dbReference type="Pfam" id="PF13205"/>
    </source>
</evidence>
<dbReference type="Gene3D" id="2.130.10.130">
    <property type="entry name" value="Integrin alpha, N-terminal"/>
    <property type="match status" value="1"/>
</dbReference>
<dbReference type="Pfam" id="PF13517">
    <property type="entry name" value="FG-GAP_3"/>
    <property type="match status" value="5"/>
</dbReference>
<dbReference type="Pfam" id="PF13205">
    <property type="entry name" value="Big_5"/>
    <property type="match status" value="2"/>
</dbReference>
<dbReference type="PANTHER" id="PTHR45460">
    <property type="entry name" value="SIMILAR TO CYSTEINE PROTEINASE"/>
    <property type="match status" value="1"/>
</dbReference>
<dbReference type="Proteomes" id="UP000831390">
    <property type="component" value="Chromosome"/>
</dbReference>
<dbReference type="PANTHER" id="PTHR45460:SF2">
    <property type="entry name" value="ALPHA 1,3 GLUCANASE, GH71 FAMILY (EUROFUNG)"/>
    <property type="match status" value="1"/>
</dbReference>
<name>A0ABY4B3N0_9BACT</name>
<dbReference type="NCBIfam" id="TIGR04183">
    <property type="entry name" value="Por_Secre_tail"/>
    <property type="match status" value="1"/>
</dbReference>
<feature type="signal peptide" evidence="2">
    <location>
        <begin position="1"/>
        <end position="19"/>
    </location>
</feature>
<dbReference type="InterPro" id="IPR032812">
    <property type="entry name" value="SbsA_Ig"/>
</dbReference>
<dbReference type="EMBL" id="CP094534">
    <property type="protein sequence ID" value="UOE33753.1"/>
    <property type="molecule type" value="Genomic_DNA"/>
</dbReference>
<evidence type="ECO:0000313" key="5">
    <source>
        <dbReference type="Proteomes" id="UP000831390"/>
    </source>
</evidence>
<dbReference type="InterPro" id="IPR013517">
    <property type="entry name" value="FG-GAP"/>
</dbReference>
<dbReference type="InterPro" id="IPR026444">
    <property type="entry name" value="Secre_tail"/>
</dbReference>
<organism evidence="4 5">
    <name type="scientific">Hymenobacter monticola</name>
    <dbReference type="NCBI Taxonomy" id="1705399"/>
    <lineage>
        <taxon>Bacteria</taxon>
        <taxon>Pseudomonadati</taxon>
        <taxon>Bacteroidota</taxon>
        <taxon>Cytophagia</taxon>
        <taxon>Cytophagales</taxon>
        <taxon>Hymenobacteraceae</taxon>
        <taxon>Hymenobacter</taxon>
    </lineage>
</organism>
<feature type="domain" description="SbsA Ig-like" evidence="3">
    <location>
        <begin position="28"/>
        <end position="127"/>
    </location>
</feature>
<keyword evidence="1 2" id="KW-0732">Signal</keyword>
<evidence type="ECO:0000256" key="2">
    <source>
        <dbReference type="SAM" id="SignalP"/>
    </source>
</evidence>
<accession>A0ABY4B3N0</accession>
<keyword evidence="5" id="KW-1185">Reference proteome</keyword>
<dbReference type="InterPro" id="IPR028994">
    <property type="entry name" value="Integrin_alpha_N"/>
</dbReference>
<proteinExistence type="predicted"/>
<dbReference type="RefSeq" id="WP_243513920.1">
    <property type="nucleotide sequence ID" value="NZ_CP094534.1"/>
</dbReference>
<feature type="chain" id="PRO_5045306496" evidence="2">
    <location>
        <begin position="20"/>
        <end position="1023"/>
    </location>
</feature>
<protein>
    <submittedName>
        <fullName evidence="4">FG-GAP-like repeat-containing protein</fullName>
    </submittedName>
</protein>
<evidence type="ECO:0000313" key="4">
    <source>
        <dbReference type="EMBL" id="UOE33753.1"/>
    </source>
</evidence>
<feature type="domain" description="SbsA Ig-like" evidence="3">
    <location>
        <begin position="476"/>
        <end position="575"/>
    </location>
</feature>
<reference evidence="4 5" key="1">
    <citation type="submission" date="2022-03" db="EMBL/GenBank/DDBJ databases">
        <title>Hymenobactersp. isolated from the air.</title>
        <authorList>
            <person name="Won M."/>
            <person name="Kwon S.-W."/>
        </authorList>
    </citation>
    <scope>NUCLEOTIDE SEQUENCE [LARGE SCALE GENOMIC DNA]</scope>
    <source>
        <strain evidence="4 5">KACC 22596</strain>
    </source>
</reference>
<evidence type="ECO:0000256" key="1">
    <source>
        <dbReference type="ARBA" id="ARBA00022729"/>
    </source>
</evidence>